<reference evidence="3 4" key="1">
    <citation type="submission" date="2019-06" db="EMBL/GenBank/DDBJ databases">
        <title>A novel bacterium of genus Pontibacter, isolated from marine sediment.</title>
        <authorList>
            <person name="Huang H."/>
            <person name="Mo K."/>
            <person name="Hu Y."/>
        </authorList>
    </citation>
    <scope>NUCLEOTIDE SEQUENCE [LARGE SCALE GENOMIC DNA]</scope>
    <source>
        <strain evidence="3 4">HB172049</strain>
    </source>
</reference>
<proteinExistence type="predicted"/>
<dbReference type="EMBL" id="VFRQ01000005">
    <property type="protein sequence ID" value="TPE43855.1"/>
    <property type="molecule type" value="Genomic_DNA"/>
</dbReference>
<protein>
    <submittedName>
        <fullName evidence="3">PorT family protein</fullName>
    </submittedName>
</protein>
<evidence type="ECO:0000259" key="2">
    <source>
        <dbReference type="Pfam" id="PF13568"/>
    </source>
</evidence>
<dbReference type="OrthoDB" id="1001536at2"/>
<keyword evidence="4" id="KW-1185">Reference proteome</keyword>
<organism evidence="3 4">
    <name type="scientific">Pontibacter mangrovi</name>
    <dbReference type="NCBI Taxonomy" id="2589816"/>
    <lineage>
        <taxon>Bacteria</taxon>
        <taxon>Pseudomonadati</taxon>
        <taxon>Bacteroidota</taxon>
        <taxon>Cytophagia</taxon>
        <taxon>Cytophagales</taxon>
        <taxon>Hymenobacteraceae</taxon>
        <taxon>Pontibacter</taxon>
    </lineage>
</organism>
<keyword evidence="1" id="KW-0732">Signal</keyword>
<dbReference type="Proteomes" id="UP000316727">
    <property type="component" value="Unassembled WGS sequence"/>
</dbReference>
<evidence type="ECO:0000256" key="1">
    <source>
        <dbReference type="SAM" id="SignalP"/>
    </source>
</evidence>
<dbReference type="AlphaFoldDB" id="A0A501W5B7"/>
<evidence type="ECO:0000313" key="4">
    <source>
        <dbReference type="Proteomes" id="UP000316727"/>
    </source>
</evidence>
<comment type="caution">
    <text evidence="3">The sequence shown here is derived from an EMBL/GenBank/DDBJ whole genome shotgun (WGS) entry which is preliminary data.</text>
</comment>
<dbReference type="InterPro" id="IPR025665">
    <property type="entry name" value="Beta-barrel_OMP_2"/>
</dbReference>
<name>A0A501W5B7_9BACT</name>
<sequence>MRKLFLTIICVLAVSAAASAQIFQAGVKAGVSSSNVKLSDLQNEPLRYANPENITGYHAGAFTRLQLLGLVLQPEAILSTTGGKVAVSDDNTSTSVRVEKFRFNRLDVPLLVGLSFLKVARVQAGPVASMLLSATEDGQSIKDYYNSSDWGYQAGVGVDIGALTLDLRYERIARDFTNPARESSGKVRNEQFLVSLGLKLIQ</sequence>
<feature type="signal peptide" evidence="1">
    <location>
        <begin position="1"/>
        <end position="20"/>
    </location>
</feature>
<dbReference type="RefSeq" id="WP_140621478.1">
    <property type="nucleotide sequence ID" value="NZ_VFRQ01000005.1"/>
</dbReference>
<evidence type="ECO:0000313" key="3">
    <source>
        <dbReference type="EMBL" id="TPE43855.1"/>
    </source>
</evidence>
<accession>A0A501W5B7</accession>
<feature type="chain" id="PRO_5021256354" evidence="1">
    <location>
        <begin position="21"/>
        <end position="202"/>
    </location>
</feature>
<dbReference type="Pfam" id="PF13568">
    <property type="entry name" value="OMP_b-brl_2"/>
    <property type="match status" value="1"/>
</dbReference>
<feature type="domain" description="Outer membrane protein beta-barrel" evidence="2">
    <location>
        <begin position="21"/>
        <end position="170"/>
    </location>
</feature>
<gene>
    <name evidence="3" type="ORF">FJM65_10500</name>
</gene>